<feature type="region of interest" description="Disordered" evidence="1">
    <location>
        <begin position="157"/>
        <end position="216"/>
    </location>
</feature>
<accession>A0A4Z0YGH3</accession>
<dbReference type="OrthoDB" id="4777283at2759"/>
<sequence length="269" mass="30282">MNRRPDQDDHSTSHVPDLDDYTPVREISLRKNMMDALTKRPPKTDRDISRCEDYLRTKWGCTDAIPDAFDPYKLDAALRLRFPAKNRQERSDETREQAPGPTVQPQDDDPPTAPTEPQDTPLEDAYVHSPESVYSCGCNASYESLNTDEQNIGYDSEVCTSDDEAPESTRPTRSRSRSRSNSNTSSRRGRTRSGTPEQTSSTPRIRTGSKPPLSRSAFVEGGVPCLDKQCQGACKRGVVVRGRSKPPPYFPFKGRVRRSSRSKGRESRR</sequence>
<gene>
    <name evidence="2" type="ORF">E0Z10_g5645</name>
</gene>
<evidence type="ECO:0000256" key="1">
    <source>
        <dbReference type="SAM" id="MobiDB-lite"/>
    </source>
</evidence>
<comment type="caution">
    <text evidence="2">The sequence shown here is derived from an EMBL/GenBank/DDBJ whole genome shotgun (WGS) entry which is preliminary data.</text>
</comment>
<feature type="region of interest" description="Disordered" evidence="1">
    <location>
        <begin position="240"/>
        <end position="269"/>
    </location>
</feature>
<evidence type="ECO:0000313" key="2">
    <source>
        <dbReference type="EMBL" id="TGJ83114.1"/>
    </source>
</evidence>
<feature type="compositionally biased region" description="Low complexity" evidence="1">
    <location>
        <begin position="179"/>
        <end position="196"/>
    </location>
</feature>
<organism evidence="2 3">
    <name type="scientific">Xylaria hypoxylon</name>
    <dbReference type="NCBI Taxonomy" id="37992"/>
    <lineage>
        <taxon>Eukaryota</taxon>
        <taxon>Fungi</taxon>
        <taxon>Dikarya</taxon>
        <taxon>Ascomycota</taxon>
        <taxon>Pezizomycotina</taxon>
        <taxon>Sordariomycetes</taxon>
        <taxon>Xylariomycetidae</taxon>
        <taxon>Xylariales</taxon>
        <taxon>Xylariaceae</taxon>
        <taxon>Xylaria</taxon>
    </lineage>
</organism>
<feature type="region of interest" description="Disordered" evidence="1">
    <location>
        <begin position="83"/>
        <end position="128"/>
    </location>
</feature>
<feature type="compositionally biased region" description="Basic and acidic residues" evidence="1">
    <location>
        <begin position="86"/>
        <end position="96"/>
    </location>
</feature>
<dbReference type="EMBL" id="SKBN01000104">
    <property type="protein sequence ID" value="TGJ83114.1"/>
    <property type="molecule type" value="Genomic_DNA"/>
</dbReference>
<proteinExistence type="predicted"/>
<protein>
    <submittedName>
        <fullName evidence="2">Uncharacterized protein</fullName>
    </submittedName>
</protein>
<reference evidence="2 3" key="1">
    <citation type="submission" date="2019-03" db="EMBL/GenBank/DDBJ databases">
        <title>Draft genome sequence of Xylaria hypoxylon DSM 108379, a ubiquitous saprotrophic-parasitic fungi on hardwood.</title>
        <authorList>
            <person name="Buettner E."/>
            <person name="Leonhardt S."/>
            <person name="Gebauer A.M."/>
            <person name="Liers C."/>
            <person name="Hofrichter M."/>
            <person name="Kellner H."/>
        </authorList>
    </citation>
    <scope>NUCLEOTIDE SEQUENCE [LARGE SCALE GENOMIC DNA]</scope>
    <source>
        <strain evidence="2 3">DSM 108379</strain>
    </source>
</reference>
<feature type="compositionally biased region" description="Basic and acidic residues" evidence="1">
    <location>
        <begin position="1"/>
        <end position="12"/>
    </location>
</feature>
<feature type="region of interest" description="Disordered" evidence="1">
    <location>
        <begin position="1"/>
        <end position="24"/>
    </location>
</feature>
<dbReference type="Proteomes" id="UP000297716">
    <property type="component" value="Unassembled WGS sequence"/>
</dbReference>
<evidence type="ECO:0000313" key="3">
    <source>
        <dbReference type="Proteomes" id="UP000297716"/>
    </source>
</evidence>
<dbReference type="AlphaFoldDB" id="A0A4Z0YGH3"/>
<keyword evidence="3" id="KW-1185">Reference proteome</keyword>
<name>A0A4Z0YGH3_9PEZI</name>